<dbReference type="GO" id="GO:0009055">
    <property type="term" value="F:electron transfer activity"/>
    <property type="evidence" value="ECO:0007669"/>
    <property type="project" value="InterPro"/>
</dbReference>
<reference evidence="3" key="1">
    <citation type="submission" date="2022-03" db="EMBL/GenBank/DDBJ databases">
        <authorList>
            <person name="Martin C."/>
        </authorList>
    </citation>
    <scope>NUCLEOTIDE SEQUENCE</scope>
</reference>
<dbReference type="OrthoDB" id="687020at2759"/>
<gene>
    <name evidence="3" type="ORF">OFUS_LOCUS23613</name>
</gene>
<keyword evidence="1" id="KW-0732">Signal</keyword>
<organism evidence="3 4">
    <name type="scientific">Owenia fusiformis</name>
    <name type="common">Polychaete worm</name>
    <dbReference type="NCBI Taxonomy" id="6347"/>
    <lineage>
        <taxon>Eukaryota</taxon>
        <taxon>Metazoa</taxon>
        <taxon>Spiralia</taxon>
        <taxon>Lophotrochozoa</taxon>
        <taxon>Annelida</taxon>
        <taxon>Polychaeta</taxon>
        <taxon>Sedentaria</taxon>
        <taxon>Canalipalpata</taxon>
        <taxon>Sabellida</taxon>
        <taxon>Oweniida</taxon>
        <taxon>Oweniidae</taxon>
        <taxon>Owenia</taxon>
    </lineage>
</organism>
<comment type="caution">
    <text evidence="3">The sequence shown here is derived from an EMBL/GenBank/DDBJ whole genome shotgun (WGS) entry which is preliminary data.</text>
</comment>
<dbReference type="InterPro" id="IPR008972">
    <property type="entry name" value="Cupredoxin"/>
</dbReference>
<dbReference type="AlphaFoldDB" id="A0A8S4Q1Z9"/>
<proteinExistence type="predicted"/>
<accession>A0A8S4Q1Z9</accession>
<sequence>MRVLYVYVTLQLIFCGIHLTESHLHYRKHNETNLCSSVRGDSTVTWSYRSDGKKEYEALCVSQGSTITFEFSSGHNVDKLPDETAYDGCDTTNGNFEESPKVYTMSSLKTYYFACGIYSHCEIGGMRIKIHVVPEVVTTEETMTDQTDVMTTTPITTQKPMMKSYQPPEKCPDEIRTCVIDPCDKRVRPDCPACPRAKCVSDYCPNCWDPLFKLGKKRYVDCGRVECDDPEDCKVDPCSIVKKPKKGQCVSNNCGGCKAVCYNKKCRKVKCKKLKMKTTPTMP</sequence>
<dbReference type="Pfam" id="PF02298">
    <property type="entry name" value="Cu_bind_like"/>
    <property type="match status" value="1"/>
</dbReference>
<keyword evidence="4" id="KW-1185">Reference proteome</keyword>
<evidence type="ECO:0000256" key="1">
    <source>
        <dbReference type="SAM" id="SignalP"/>
    </source>
</evidence>
<dbReference type="Proteomes" id="UP000749559">
    <property type="component" value="Unassembled WGS sequence"/>
</dbReference>
<dbReference type="InterPro" id="IPR003245">
    <property type="entry name" value="Phytocyanin_dom"/>
</dbReference>
<dbReference type="EMBL" id="CAIIXF020000011">
    <property type="protein sequence ID" value="CAH1799628.1"/>
    <property type="molecule type" value="Genomic_DNA"/>
</dbReference>
<feature type="domain" description="Phytocyanin" evidence="2">
    <location>
        <begin position="40"/>
        <end position="134"/>
    </location>
</feature>
<evidence type="ECO:0000313" key="3">
    <source>
        <dbReference type="EMBL" id="CAH1799628.1"/>
    </source>
</evidence>
<feature type="chain" id="PRO_5035915401" description="Phytocyanin domain-containing protein" evidence="1">
    <location>
        <begin position="23"/>
        <end position="283"/>
    </location>
</feature>
<evidence type="ECO:0000259" key="2">
    <source>
        <dbReference type="PROSITE" id="PS51485"/>
    </source>
</evidence>
<dbReference type="SUPFAM" id="SSF49503">
    <property type="entry name" value="Cupredoxins"/>
    <property type="match status" value="1"/>
</dbReference>
<name>A0A8S4Q1Z9_OWEFU</name>
<dbReference type="PROSITE" id="PS51485">
    <property type="entry name" value="PHYTOCYANIN"/>
    <property type="match status" value="1"/>
</dbReference>
<evidence type="ECO:0000313" key="4">
    <source>
        <dbReference type="Proteomes" id="UP000749559"/>
    </source>
</evidence>
<feature type="signal peptide" evidence="1">
    <location>
        <begin position="1"/>
        <end position="22"/>
    </location>
</feature>
<protein>
    <recommendedName>
        <fullName evidence="2">Phytocyanin domain-containing protein</fullName>
    </recommendedName>
</protein>
<dbReference type="Gene3D" id="2.60.40.420">
    <property type="entry name" value="Cupredoxins - blue copper proteins"/>
    <property type="match status" value="1"/>
</dbReference>